<sequence>MNISDHYKFIEQVVGYEQYLPDFENEIMFPFTQDKETEITDFFEILTNEPDFHLIMPAGTTVNCTDVIFYFRVTHFEEEGRPPLIAYIGFDYEED</sequence>
<organism evidence="1 2">
    <name type="scientific">Granulicatella seriolae</name>
    <dbReference type="NCBI Taxonomy" id="2967226"/>
    <lineage>
        <taxon>Bacteria</taxon>
        <taxon>Bacillati</taxon>
        <taxon>Bacillota</taxon>
        <taxon>Bacilli</taxon>
        <taxon>Lactobacillales</taxon>
        <taxon>Carnobacteriaceae</taxon>
        <taxon>Granulicatella</taxon>
    </lineage>
</organism>
<reference evidence="1" key="2">
    <citation type="journal article" date="2023" name="Curr. Microbiol.">
        <title>Granulicatella seriolae sp. nov., a Novel Facultative Anaerobe Isolated from Yellowtail Marine Fish.</title>
        <authorList>
            <person name="Lee M."/>
            <person name="Choi Y.J."/>
            <person name="Farooq A."/>
            <person name="Jeong J.B."/>
            <person name="Jung M.Y."/>
        </authorList>
    </citation>
    <scope>NUCLEOTIDE SEQUENCE</scope>
    <source>
        <strain evidence="1">S8</strain>
    </source>
</reference>
<protein>
    <submittedName>
        <fullName evidence="1">Uncharacterized protein</fullName>
    </submittedName>
</protein>
<comment type="caution">
    <text evidence="1">The sequence shown here is derived from an EMBL/GenBank/DDBJ whole genome shotgun (WGS) entry which is preliminary data.</text>
</comment>
<accession>A0ABT1WLQ8</accession>
<name>A0ABT1WLQ8_9LACT</name>
<reference evidence="1" key="3">
    <citation type="journal article" date="2023" name="Microbiol. Resour. Announc.">
        <title>Draft Genome Sequence of Granulicatella sp. Strain S8, Isolated from a Marine Fish, Seriola quinqueradiata.</title>
        <authorList>
            <person name="Lee M."/>
            <person name="Farooq A."/>
            <person name="Jeong J.B."/>
            <person name="Jung M.Y."/>
        </authorList>
    </citation>
    <scope>NUCLEOTIDE SEQUENCE</scope>
    <source>
        <strain evidence="1">S8</strain>
    </source>
</reference>
<keyword evidence="2" id="KW-1185">Reference proteome</keyword>
<gene>
    <name evidence="1" type="ORF">NPA36_01260</name>
</gene>
<proteinExistence type="predicted"/>
<evidence type="ECO:0000313" key="1">
    <source>
        <dbReference type="EMBL" id="MCQ9209194.1"/>
    </source>
</evidence>
<dbReference type="RefSeq" id="WP_256944300.1">
    <property type="nucleotide sequence ID" value="NZ_JANHNZ010000001.1"/>
</dbReference>
<dbReference type="Proteomes" id="UP001059480">
    <property type="component" value="Unassembled WGS sequence"/>
</dbReference>
<reference evidence="1" key="1">
    <citation type="submission" date="2022-07" db="EMBL/GenBank/DDBJ databases">
        <authorList>
            <person name="Jung M.-Y."/>
            <person name="Lee M."/>
        </authorList>
    </citation>
    <scope>NUCLEOTIDE SEQUENCE</scope>
    <source>
        <strain evidence="1">S8</strain>
    </source>
</reference>
<dbReference type="EMBL" id="JANHNZ010000001">
    <property type="protein sequence ID" value="MCQ9209194.1"/>
    <property type="molecule type" value="Genomic_DNA"/>
</dbReference>
<evidence type="ECO:0000313" key="2">
    <source>
        <dbReference type="Proteomes" id="UP001059480"/>
    </source>
</evidence>